<accession>A0AAV8ZTW9</accession>
<comment type="caution">
    <text evidence="1">The sequence shown here is derived from an EMBL/GenBank/DDBJ whole genome shotgun (WGS) entry which is preliminary data.</text>
</comment>
<gene>
    <name evidence="1" type="ORF">NQ314_000760</name>
</gene>
<organism evidence="1 2">
    <name type="scientific">Rhamnusium bicolor</name>
    <dbReference type="NCBI Taxonomy" id="1586634"/>
    <lineage>
        <taxon>Eukaryota</taxon>
        <taxon>Metazoa</taxon>
        <taxon>Ecdysozoa</taxon>
        <taxon>Arthropoda</taxon>
        <taxon>Hexapoda</taxon>
        <taxon>Insecta</taxon>
        <taxon>Pterygota</taxon>
        <taxon>Neoptera</taxon>
        <taxon>Endopterygota</taxon>
        <taxon>Coleoptera</taxon>
        <taxon>Polyphaga</taxon>
        <taxon>Cucujiformia</taxon>
        <taxon>Chrysomeloidea</taxon>
        <taxon>Cerambycidae</taxon>
        <taxon>Lepturinae</taxon>
        <taxon>Rhagiini</taxon>
        <taxon>Rhamnusium</taxon>
    </lineage>
</organism>
<name>A0AAV8ZTW9_9CUCU</name>
<dbReference type="Proteomes" id="UP001162156">
    <property type="component" value="Unassembled WGS sequence"/>
</dbReference>
<reference evidence="1" key="1">
    <citation type="journal article" date="2023" name="Insect Mol. Biol.">
        <title>Genome sequencing provides insights into the evolution of gene families encoding plant cell wall-degrading enzymes in longhorned beetles.</title>
        <authorList>
            <person name="Shin N.R."/>
            <person name="Okamura Y."/>
            <person name="Kirsch R."/>
            <person name="Pauchet Y."/>
        </authorList>
    </citation>
    <scope>NUCLEOTIDE SEQUENCE</scope>
    <source>
        <strain evidence="1">RBIC_L_NR</strain>
    </source>
</reference>
<sequence>MRNNYISIVRRCAMLGLNEAVGTCHDPVSRGLSLEFCEYCDYDGCNSATGIKTNILLASILSIATVLFFRQ</sequence>
<proteinExistence type="predicted"/>
<keyword evidence="2" id="KW-1185">Reference proteome</keyword>
<evidence type="ECO:0000313" key="1">
    <source>
        <dbReference type="EMBL" id="KAJ8971318.1"/>
    </source>
</evidence>
<evidence type="ECO:0008006" key="3">
    <source>
        <dbReference type="Google" id="ProtNLM"/>
    </source>
</evidence>
<dbReference type="EMBL" id="JANEYF010000230">
    <property type="protein sequence ID" value="KAJ8971318.1"/>
    <property type="molecule type" value="Genomic_DNA"/>
</dbReference>
<evidence type="ECO:0000313" key="2">
    <source>
        <dbReference type="Proteomes" id="UP001162156"/>
    </source>
</evidence>
<dbReference type="AlphaFoldDB" id="A0AAV8ZTW9"/>
<protein>
    <recommendedName>
        <fullName evidence="3">Protein sleepless</fullName>
    </recommendedName>
</protein>